<proteinExistence type="predicted"/>
<keyword evidence="2" id="KW-0812">Transmembrane</keyword>
<feature type="compositionally biased region" description="Pro residues" evidence="1">
    <location>
        <begin position="109"/>
        <end position="118"/>
    </location>
</feature>
<accession>A0A366HQK1</accession>
<reference evidence="3 4" key="1">
    <citation type="submission" date="2018-06" db="EMBL/GenBank/DDBJ databases">
        <title>Genomic Encyclopedia of Type Strains, Phase IV (KMG-IV): sequencing the most valuable type-strain genomes for metagenomic binning, comparative biology and taxonomic classification.</title>
        <authorList>
            <person name="Goeker M."/>
        </authorList>
    </citation>
    <scope>NUCLEOTIDE SEQUENCE [LARGE SCALE GENOMIC DNA]</scope>
    <source>
        <strain evidence="3 4">DSM 25532</strain>
    </source>
</reference>
<sequence>MRISYLARLVVNPGSPGRLRLRGSRELRRRGNERSQALRSLDIHGGTSHLERMPQRTRILLTYAIGIALLWVLVFWLRHLFPSSEYLKSFPSSKTSSSLISPTSLTSPTTPPVTPQNTPPSSEGSTPEARVEAYIREWHAAWLQSAKPHLNTMLALSMPQKDGSSPGIKDFMKLQEGWNQIIRGVQKRHSSVSHEDFSDLESSMGHPPSHAPGGEVVTKVHVESNGATVTTRLGDSPPEFNVYQLTKGNGSWYIRSIDRFFSDETEAAFTDEERTAILAKVTPDAALPELKPGAAPNCDRLFTEGRKVTFLNKEHTLHVHSGGMLSVPSGVLGVHHLGAFPEEMRPLTLRITPGDHACEYAEVDGTVAAARLLLDKSSPAVTYRPAHALEAEDNEASVNHGNVAVFDAAAFMQVSKRAHEEHFQHDYVDHVLAPGSHPENPTPIRLGNPPSGKTNCLVISMDGGCLCYWGLDASGKPVSLILDFLVIAEQLKDRCKLPWPPVSDGPSLTHPTLQSHQTSIHLGKEGGRVTFQVKGDDFFRAIWRSANGSMVADTDGMGFVDTGAAVTYTFQEGMLDKATEIEVELHAGHRN</sequence>
<organism evidence="3 4">
    <name type="scientific">Roseimicrobium gellanilyticum</name>
    <dbReference type="NCBI Taxonomy" id="748857"/>
    <lineage>
        <taxon>Bacteria</taxon>
        <taxon>Pseudomonadati</taxon>
        <taxon>Verrucomicrobiota</taxon>
        <taxon>Verrucomicrobiia</taxon>
        <taxon>Verrucomicrobiales</taxon>
        <taxon>Verrucomicrobiaceae</taxon>
        <taxon>Roseimicrobium</taxon>
    </lineage>
</organism>
<dbReference type="AlphaFoldDB" id="A0A366HQK1"/>
<dbReference type="Proteomes" id="UP000253426">
    <property type="component" value="Unassembled WGS sequence"/>
</dbReference>
<gene>
    <name evidence="3" type="ORF">DES53_104295</name>
</gene>
<dbReference type="OrthoDB" id="9789980at2"/>
<name>A0A366HQK1_9BACT</name>
<evidence type="ECO:0000313" key="3">
    <source>
        <dbReference type="EMBL" id="RBP44474.1"/>
    </source>
</evidence>
<comment type="caution">
    <text evidence="3">The sequence shown here is derived from an EMBL/GenBank/DDBJ whole genome shotgun (WGS) entry which is preliminary data.</text>
</comment>
<dbReference type="RefSeq" id="WP_113958875.1">
    <property type="nucleotide sequence ID" value="NZ_QNRR01000004.1"/>
</dbReference>
<dbReference type="EMBL" id="QNRR01000004">
    <property type="protein sequence ID" value="RBP44474.1"/>
    <property type="molecule type" value="Genomic_DNA"/>
</dbReference>
<feature type="transmembrane region" description="Helical" evidence="2">
    <location>
        <begin position="60"/>
        <end position="81"/>
    </location>
</feature>
<keyword evidence="2" id="KW-1133">Transmembrane helix</keyword>
<evidence type="ECO:0000256" key="2">
    <source>
        <dbReference type="SAM" id="Phobius"/>
    </source>
</evidence>
<keyword evidence="4" id="KW-1185">Reference proteome</keyword>
<evidence type="ECO:0000313" key="4">
    <source>
        <dbReference type="Proteomes" id="UP000253426"/>
    </source>
</evidence>
<feature type="compositionally biased region" description="Low complexity" evidence="1">
    <location>
        <begin position="89"/>
        <end position="108"/>
    </location>
</feature>
<feature type="region of interest" description="Disordered" evidence="1">
    <location>
        <begin position="89"/>
        <end position="128"/>
    </location>
</feature>
<evidence type="ECO:0000256" key="1">
    <source>
        <dbReference type="SAM" id="MobiDB-lite"/>
    </source>
</evidence>
<protein>
    <submittedName>
        <fullName evidence="3">Uncharacterized protein DUF4241</fullName>
    </submittedName>
</protein>
<keyword evidence="2" id="KW-0472">Membrane</keyword>